<reference evidence="1 2" key="1">
    <citation type="submission" date="2016-11" db="EMBL/GenBank/DDBJ databases">
        <title>Complete genome sequence of Sulfitobacter sp. AM1-D1, a toxic bacteria associated with marine dinoflagellate Alexandrium minutum in East China Sea.</title>
        <authorList>
            <person name="Yang Q."/>
            <person name="Zhang X."/>
            <person name="Tian X."/>
        </authorList>
    </citation>
    <scope>NUCLEOTIDE SEQUENCE [LARGE SCALE GENOMIC DNA]</scope>
    <source>
        <strain evidence="1 2">AM1-D1</strain>
    </source>
</reference>
<evidence type="ECO:0000313" key="1">
    <source>
        <dbReference type="EMBL" id="APE45040.1"/>
    </source>
</evidence>
<accession>A0A1J0WLJ7</accession>
<dbReference type="EMBL" id="CP018076">
    <property type="protein sequence ID" value="APE45040.1"/>
    <property type="molecule type" value="Genomic_DNA"/>
</dbReference>
<name>A0A1J0WLJ7_9RHOB</name>
<gene>
    <name evidence="1" type="ORF">BOO69_17700</name>
</gene>
<dbReference type="KEGG" id="suam:BOO69_17700"/>
<evidence type="ECO:0008006" key="3">
    <source>
        <dbReference type="Google" id="ProtNLM"/>
    </source>
</evidence>
<sequence>MKLRQVGAGTVGLTAQGHPRSEDQYLHGVWQDLARKDAFHITTAPAVLQKRRQIAMIGDLNLPQCRKYRVEQLAAFWQGRGVEFEFSHYQDVPRASRIMQNATHLMEYRLQSMPVTEMFRYEARRLRLPVLYDLDDPLFSVSAYETYRNMDSVGEKLKAHFLSEAPKYLGMMNGADILQVSTPGLVAHTELYSARPVYMRRNFADQETLDAGRHAMATRPGDDGIFRVAFASGSQGHEVDLAEIIDPLAEFIMADPNRRLMLIGHFKPEHLPDGLIEQVETTKFGTYPLYLEALARANCAVMPLCDDIFNRCKSAVRVLDASAVAVPSLVGTVGDLAAVVKHGETGFVSAGPADWIEALRALAEDPGLQRRMGQAARAELEAHWHGSDGAHIISPEILEWVEG</sequence>
<dbReference type="Gene3D" id="3.40.50.2000">
    <property type="entry name" value="Glycogen Phosphorylase B"/>
    <property type="match status" value="1"/>
</dbReference>
<keyword evidence="2" id="KW-1185">Reference proteome</keyword>
<organism evidence="1 2">
    <name type="scientific">Sulfitobacter alexandrii</name>
    <dbReference type="NCBI Taxonomy" id="1917485"/>
    <lineage>
        <taxon>Bacteria</taxon>
        <taxon>Pseudomonadati</taxon>
        <taxon>Pseudomonadota</taxon>
        <taxon>Alphaproteobacteria</taxon>
        <taxon>Rhodobacterales</taxon>
        <taxon>Roseobacteraceae</taxon>
        <taxon>Sulfitobacter</taxon>
    </lineage>
</organism>
<protein>
    <recommendedName>
        <fullName evidence="3">Glycosyltransferase</fullName>
    </recommendedName>
</protein>
<dbReference type="STRING" id="1917485.BOO69_17700"/>
<dbReference type="SUPFAM" id="SSF53756">
    <property type="entry name" value="UDP-Glycosyltransferase/glycogen phosphorylase"/>
    <property type="match status" value="1"/>
</dbReference>
<dbReference type="Proteomes" id="UP000181897">
    <property type="component" value="Chromosome"/>
</dbReference>
<dbReference type="AlphaFoldDB" id="A0A1J0WLJ7"/>
<proteinExistence type="predicted"/>
<dbReference type="Pfam" id="PF13692">
    <property type="entry name" value="Glyco_trans_1_4"/>
    <property type="match status" value="1"/>
</dbReference>
<evidence type="ECO:0000313" key="2">
    <source>
        <dbReference type="Proteomes" id="UP000181897"/>
    </source>
</evidence>